<gene>
    <name evidence="2" type="ORF">OG563_12405</name>
</gene>
<accession>A0ABZ1Z4D2</accession>
<protein>
    <recommendedName>
        <fullName evidence="4">Lipoprotein</fullName>
    </recommendedName>
</protein>
<evidence type="ECO:0000313" key="2">
    <source>
        <dbReference type="EMBL" id="WUV48920.1"/>
    </source>
</evidence>
<dbReference type="Proteomes" id="UP001432062">
    <property type="component" value="Chromosome"/>
</dbReference>
<dbReference type="RefSeq" id="WP_327093712.1">
    <property type="nucleotide sequence ID" value="NZ_CP109149.1"/>
</dbReference>
<feature type="signal peptide" evidence="1">
    <location>
        <begin position="1"/>
        <end position="21"/>
    </location>
</feature>
<organism evidence="2 3">
    <name type="scientific">Nocardia vinacea</name>
    <dbReference type="NCBI Taxonomy" id="96468"/>
    <lineage>
        <taxon>Bacteria</taxon>
        <taxon>Bacillati</taxon>
        <taxon>Actinomycetota</taxon>
        <taxon>Actinomycetes</taxon>
        <taxon>Mycobacteriales</taxon>
        <taxon>Nocardiaceae</taxon>
        <taxon>Nocardia</taxon>
    </lineage>
</organism>
<evidence type="ECO:0000256" key="1">
    <source>
        <dbReference type="SAM" id="SignalP"/>
    </source>
</evidence>
<evidence type="ECO:0000313" key="3">
    <source>
        <dbReference type="Proteomes" id="UP001432062"/>
    </source>
</evidence>
<reference evidence="2" key="1">
    <citation type="submission" date="2022-10" db="EMBL/GenBank/DDBJ databases">
        <title>The complete genomes of actinobacterial strains from the NBC collection.</title>
        <authorList>
            <person name="Joergensen T.S."/>
            <person name="Alvarez Arevalo M."/>
            <person name="Sterndorff E.B."/>
            <person name="Faurdal D."/>
            <person name="Vuksanovic O."/>
            <person name="Mourched A.-S."/>
            <person name="Charusanti P."/>
            <person name="Shaw S."/>
            <person name="Blin K."/>
            <person name="Weber T."/>
        </authorList>
    </citation>
    <scope>NUCLEOTIDE SEQUENCE</scope>
    <source>
        <strain evidence="2">NBC_01482</strain>
    </source>
</reference>
<keyword evidence="3" id="KW-1185">Reference proteome</keyword>
<dbReference type="PROSITE" id="PS51257">
    <property type="entry name" value="PROKAR_LIPOPROTEIN"/>
    <property type="match status" value="1"/>
</dbReference>
<feature type="chain" id="PRO_5046999846" description="Lipoprotein" evidence="1">
    <location>
        <begin position="22"/>
        <end position="113"/>
    </location>
</feature>
<name>A0ABZ1Z4D2_9NOCA</name>
<proteinExistence type="predicted"/>
<dbReference type="EMBL" id="CP109441">
    <property type="protein sequence ID" value="WUV48920.1"/>
    <property type="molecule type" value="Genomic_DNA"/>
</dbReference>
<sequence>MSVPRMLALSAFALLTPLAGAACSSEGAGYKSECQVSGCTVTFTRGVNAKASVLGIEAELVAVQGNTVTLKVAGQQLDIPVGQTQATNGFSATVQDVTDDKVVVRINTGVNGN</sequence>
<evidence type="ECO:0008006" key="4">
    <source>
        <dbReference type="Google" id="ProtNLM"/>
    </source>
</evidence>
<keyword evidence="1" id="KW-0732">Signal</keyword>